<feature type="transmembrane region" description="Helical" evidence="1">
    <location>
        <begin position="88"/>
        <end position="113"/>
    </location>
</feature>
<accession>A0AAU8HU81</accession>
<evidence type="ECO:0000313" key="2">
    <source>
        <dbReference type="EMBL" id="XCI28941.1"/>
    </source>
</evidence>
<organism evidence="2">
    <name type="scientific">Proteinivorax hydrogeniformans</name>
    <dbReference type="NCBI Taxonomy" id="1826727"/>
    <lineage>
        <taxon>Bacteria</taxon>
        <taxon>Bacillati</taxon>
        <taxon>Bacillota</taxon>
        <taxon>Clostridia</taxon>
        <taxon>Eubacteriales</taxon>
        <taxon>Proteinivoracaceae</taxon>
        <taxon>Proteinivorax</taxon>
    </lineage>
</organism>
<keyword evidence="1" id="KW-0812">Transmembrane</keyword>
<dbReference type="EMBL" id="CP159485">
    <property type="protein sequence ID" value="XCI28941.1"/>
    <property type="molecule type" value="Genomic_DNA"/>
</dbReference>
<name>A0AAU8HU81_9FIRM</name>
<proteinExistence type="predicted"/>
<reference evidence="2" key="2">
    <citation type="submission" date="2024-06" db="EMBL/GenBank/DDBJ databases">
        <authorList>
            <person name="Petrova K.O."/>
            <person name="Toshchakov S.V."/>
            <person name="Boltjanskaja Y.V."/>
            <person name="Kevbrin V.V."/>
        </authorList>
    </citation>
    <scope>NUCLEOTIDE SEQUENCE</scope>
    <source>
        <strain evidence="2">Z-710</strain>
    </source>
</reference>
<dbReference type="RefSeq" id="WP_353893491.1">
    <property type="nucleotide sequence ID" value="NZ_CP159485.1"/>
</dbReference>
<feature type="transmembrane region" description="Helical" evidence="1">
    <location>
        <begin position="134"/>
        <end position="156"/>
    </location>
</feature>
<feature type="transmembrane region" description="Helical" evidence="1">
    <location>
        <begin position="20"/>
        <end position="37"/>
    </location>
</feature>
<gene>
    <name evidence="2" type="ORF">PRVXH_000236</name>
</gene>
<dbReference type="InterPro" id="IPR021215">
    <property type="entry name" value="DUF2752"/>
</dbReference>
<dbReference type="AlphaFoldDB" id="A0AAU8HU81"/>
<keyword evidence="1" id="KW-1133">Transmembrane helix</keyword>
<dbReference type="Pfam" id="PF10825">
    <property type="entry name" value="DUF2752"/>
    <property type="match status" value="1"/>
</dbReference>
<keyword evidence="1" id="KW-0472">Membrane</keyword>
<evidence type="ECO:0000256" key="1">
    <source>
        <dbReference type="SAM" id="Phobius"/>
    </source>
</evidence>
<protein>
    <submittedName>
        <fullName evidence="2">DUF2752 domain-containing protein</fullName>
    </submittedName>
</protein>
<sequence>MLDLWPRFLLKYIPVKEKKYFCYSLTAICVSLVGLLYNTNFWHQSHLFSTGYSAIGSFREVVHIGRCPLCGGTRSFLSLLSGDVIKALHYNIFGTFLFAIIYGLLPFRIALALGFNSLILNKTKILDRWLENNFLYLLAIIFFVQVLLDRLGVFVWKG</sequence>
<reference evidence="2" key="1">
    <citation type="journal article" date="2018" name="Antonie Van Leeuwenhoek">
        <title>Proteinivorax hydrogeniformans sp. nov., an anaerobic, haloalkaliphilic bacterium fermenting proteinaceous compounds with high hydrogen production.</title>
        <authorList>
            <person name="Boltyanskaya Y."/>
            <person name="Detkova E."/>
            <person name="Pimenov N."/>
            <person name="Kevbrin V."/>
        </authorList>
    </citation>
    <scope>NUCLEOTIDE SEQUENCE</scope>
    <source>
        <strain evidence="2">Z-710</strain>
    </source>
</reference>